<dbReference type="Proteomes" id="UP000536179">
    <property type="component" value="Unassembled WGS sequence"/>
</dbReference>
<dbReference type="PROSITE" id="PS51186">
    <property type="entry name" value="GNAT"/>
    <property type="match status" value="1"/>
</dbReference>
<keyword evidence="2" id="KW-0689">Ribosomal protein</keyword>
<dbReference type="SUPFAM" id="SSF55729">
    <property type="entry name" value="Acyl-CoA N-acyltransferases (Nat)"/>
    <property type="match status" value="1"/>
</dbReference>
<dbReference type="CDD" id="cd04301">
    <property type="entry name" value="NAT_SF"/>
    <property type="match status" value="1"/>
</dbReference>
<organism evidence="2 3">
    <name type="scientific">Aporhodopirellula rubra</name>
    <dbReference type="NCBI Taxonomy" id="980271"/>
    <lineage>
        <taxon>Bacteria</taxon>
        <taxon>Pseudomonadati</taxon>
        <taxon>Planctomycetota</taxon>
        <taxon>Planctomycetia</taxon>
        <taxon>Pirellulales</taxon>
        <taxon>Pirellulaceae</taxon>
        <taxon>Aporhodopirellula</taxon>
    </lineage>
</organism>
<reference evidence="2 3" key="1">
    <citation type="submission" date="2020-08" db="EMBL/GenBank/DDBJ databases">
        <title>Genomic Encyclopedia of Type Strains, Phase III (KMG-III): the genomes of soil and plant-associated and newly described type strains.</title>
        <authorList>
            <person name="Whitman W."/>
        </authorList>
    </citation>
    <scope>NUCLEOTIDE SEQUENCE [LARGE SCALE GENOMIC DNA]</scope>
    <source>
        <strain evidence="2 3">CECT 8075</strain>
    </source>
</reference>
<comment type="caution">
    <text evidence="2">The sequence shown here is derived from an EMBL/GenBank/DDBJ whole genome shotgun (WGS) entry which is preliminary data.</text>
</comment>
<evidence type="ECO:0000313" key="3">
    <source>
        <dbReference type="Proteomes" id="UP000536179"/>
    </source>
</evidence>
<dbReference type="InterPro" id="IPR016181">
    <property type="entry name" value="Acyl_CoA_acyltransferase"/>
</dbReference>
<proteinExistence type="predicted"/>
<dbReference type="InterPro" id="IPR000182">
    <property type="entry name" value="GNAT_dom"/>
</dbReference>
<dbReference type="AlphaFoldDB" id="A0A7W5DVA8"/>
<dbReference type="GO" id="GO:0016747">
    <property type="term" value="F:acyltransferase activity, transferring groups other than amino-acyl groups"/>
    <property type="evidence" value="ECO:0007669"/>
    <property type="project" value="InterPro"/>
</dbReference>
<accession>A0A7W5DVA8</accession>
<evidence type="ECO:0000259" key="1">
    <source>
        <dbReference type="PROSITE" id="PS51186"/>
    </source>
</evidence>
<sequence length="220" mass="24520">MHITSSRSLRWLPYRAMRRLAVANICQFYQSPIDQMPRTPIPDGYTIDSCSSDRLRSHAHALEYQIPERDLEMLDAGHARCFTAFQANSLAGFAWVAFGDIPGQMNHDGKPETGLPIQLSDDAAFVFQVLVLPAYRGRRFYAAIMSQMADQLQTDGIQTLVLTTEGSNQRALKAVDRMGFQNVAQASLFRLGPLCRAKYPTLPNEIGFTIGRYVGDDTAA</sequence>
<dbReference type="Gene3D" id="3.40.630.30">
    <property type="match status" value="1"/>
</dbReference>
<keyword evidence="3" id="KW-1185">Reference proteome</keyword>
<dbReference type="Pfam" id="PF00583">
    <property type="entry name" value="Acetyltransf_1"/>
    <property type="match status" value="1"/>
</dbReference>
<feature type="domain" description="N-acetyltransferase" evidence="1">
    <location>
        <begin position="31"/>
        <end position="205"/>
    </location>
</feature>
<name>A0A7W5DVA8_9BACT</name>
<keyword evidence="2" id="KW-0687">Ribonucleoprotein</keyword>
<protein>
    <submittedName>
        <fullName evidence="2">Ribosomal protein S18 acetylase RimI-like enzyme</fullName>
    </submittedName>
</protein>
<dbReference type="EMBL" id="JACHXU010000002">
    <property type="protein sequence ID" value="MBB3205040.1"/>
    <property type="molecule type" value="Genomic_DNA"/>
</dbReference>
<evidence type="ECO:0000313" key="2">
    <source>
        <dbReference type="EMBL" id="MBB3205040.1"/>
    </source>
</evidence>
<dbReference type="GO" id="GO:0005840">
    <property type="term" value="C:ribosome"/>
    <property type="evidence" value="ECO:0007669"/>
    <property type="project" value="UniProtKB-KW"/>
</dbReference>
<gene>
    <name evidence="2" type="ORF">FHS27_000807</name>
</gene>